<evidence type="ECO:0000256" key="2">
    <source>
        <dbReference type="ARBA" id="ARBA00023015"/>
    </source>
</evidence>
<evidence type="ECO:0000256" key="3">
    <source>
        <dbReference type="ARBA" id="ARBA00023125"/>
    </source>
</evidence>
<dbReference type="Gene3D" id="1.10.10.10">
    <property type="entry name" value="Winged helix-like DNA-binding domain superfamily/Winged helix DNA-binding domain"/>
    <property type="match status" value="1"/>
</dbReference>
<dbReference type="InterPro" id="IPR000847">
    <property type="entry name" value="LysR_HTH_N"/>
</dbReference>
<keyword evidence="2" id="KW-0805">Transcription regulation</keyword>
<organism evidence="6 7">
    <name type="scientific">Streptoalloteichus hindustanus</name>
    <dbReference type="NCBI Taxonomy" id="2017"/>
    <lineage>
        <taxon>Bacteria</taxon>
        <taxon>Bacillati</taxon>
        <taxon>Actinomycetota</taxon>
        <taxon>Actinomycetes</taxon>
        <taxon>Pseudonocardiales</taxon>
        <taxon>Pseudonocardiaceae</taxon>
        <taxon>Streptoalloteichus</taxon>
    </lineage>
</organism>
<dbReference type="InterPro" id="IPR005119">
    <property type="entry name" value="LysR_subst-bd"/>
</dbReference>
<dbReference type="InterPro" id="IPR036390">
    <property type="entry name" value="WH_DNA-bd_sf"/>
</dbReference>
<feature type="domain" description="HTH lysR-type" evidence="5">
    <location>
        <begin position="7"/>
        <end position="64"/>
    </location>
</feature>
<dbReference type="STRING" id="2017.SAMN05444320_11768"/>
<dbReference type="Pfam" id="PF00126">
    <property type="entry name" value="HTH_1"/>
    <property type="match status" value="1"/>
</dbReference>
<dbReference type="Proteomes" id="UP000184501">
    <property type="component" value="Unassembled WGS sequence"/>
</dbReference>
<dbReference type="AlphaFoldDB" id="A0A1M5P4P1"/>
<reference evidence="6 7" key="1">
    <citation type="submission" date="2016-11" db="EMBL/GenBank/DDBJ databases">
        <authorList>
            <person name="Jaros S."/>
            <person name="Januszkiewicz K."/>
            <person name="Wedrychowicz H."/>
        </authorList>
    </citation>
    <scope>NUCLEOTIDE SEQUENCE [LARGE SCALE GENOMIC DNA]</scope>
    <source>
        <strain evidence="6 7">DSM 44523</strain>
    </source>
</reference>
<keyword evidence="3 6" id="KW-0238">DNA-binding</keyword>
<sequence>MSGGRDPSVHQLRLLLTLAEELHFGRAADRLFMTQSGLSRQIRALEERLRVKLIRSTTRRVELTSAGQALLPQAEAVVAAMDELHRSAALSARSAGGRLVLGMFEGSAALPSTRRVLAALGHRHPDIAVDVLVVDFVEQVHALRSGRVDAAFVYFPHPAGVQAAPLTSEDRLLCVASTDPVAGRAEVDLADLRGYPVVSVAEEVPQVWRDFWAVDPRPDGTRARHTSHQVTNLEALLSAVGFGDGIAFVPASTRTLYPRPGVAYVPVRDLSPCTSGVLWPSEKRDDPGVVALRRICADLHPDGAPPGT</sequence>
<keyword evidence="7" id="KW-1185">Reference proteome</keyword>
<accession>A0A1M5P4P1</accession>
<dbReference type="PANTHER" id="PTHR30346">
    <property type="entry name" value="TRANSCRIPTIONAL DUAL REGULATOR HCAR-RELATED"/>
    <property type="match status" value="1"/>
</dbReference>
<evidence type="ECO:0000313" key="6">
    <source>
        <dbReference type="EMBL" id="SHG96708.1"/>
    </source>
</evidence>
<comment type="similarity">
    <text evidence="1">Belongs to the LysR transcriptional regulatory family.</text>
</comment>
<evidence type="ECO:0000256" key="1">
    <source>
        <dbReference type="ARBA" id="ARBA00009437"/>
    </source>
</evidence>
<gene>
    <name evidence="6" type="ORF">SAMN05444320_11768</name>
</gene>
<dbReference type="PRINTS" id="PR00039">
    <property type="entry name" value="HTHLYSR"/>
</dbReference>
<dbReference type="CDD" id="cd08414">
    <property type="entry name" value="PBP2_LTTR_aromatics_like"/>
    <property type="match status" value="1"/>
</dbReference>
<dbReference type="SUPFAM" id="SSF46785">
    <property type="entry name" value="Winged helix' DNA-binding domain"/>
    <property type="match status" value="1"/>
</dbReference>
<dbReference type="PANTHER" id="PTHR30346:SF0">
    <property type="entry name" value="HCA OPERON TRANSCRIPTIONAL ACTIVATOR HCAR"/>
    <property type="match status" value="1"/>
</dbReference>
<dbReference type="GO" id="GO:0003677">
    <property type="term" value="F:DNA binding"/>
    <property type="evidence" value="ECO:0007669"/>
    <property type="project" value="UniProtKB-KW"/>
</dbReference>
<evidence type="ECO:0000313" key="7">
    <source>
        <dbReference type="Proteomes" id="UP000184501"/>
    </source>
</evidence>
<dbReference type="EMBL" id="FQVN01000017">
    <property type="protein sequence ID" value="SHG96708.1"/>
    <property type="molecule type" value="Genomic_DNA"/>
</dbReference>
<dbReference type="PROSITE" id="PS50931">
    <property type="entry name" value="HTH_LYSR"/>
    <property type="match status" value="1"/>
</dbReference>
<proteinExistence type="inferred from homology"/>
<dbReference type="GO" id="GO:0032993">
    <property type="term" value="C:protein-DNA complex"/>
    <property type="evidence" value="ECO:0007669"/>
    <property type="project" value="TreeGrafter"/>
</dbReference>
<dbReference type="InterPro" id="IPR036388">
    <property type="entry name" value="WH-like_DNA-bd_sf"/>
</dbReference>
<dbReference type="GO" id="GO:0003700">
    <property type="term" value="F:DNA-binding transcription factor activity"/>
    <property type="evidence" value="ECO:0007669"/>
    <property type="project" value="InterPro"/>
</dbReference>
<dbReference type="Gene3D" id="3.40.190.10">
    <property type="entry name" value="Periplasmic binding protein-like II"/>
    <property type="match status" value="2"/>
</dbReference>
<name>A0A1M5P4P1_STRHI</name>
<protein>
    <submittedName>
        <fullName evidence="6">DNA-binding transcriptional regulator, LysR family</fullName>
    </submittedName>
</protein>
<dbReference type="FunFam" id="1.10.10.10:FF:000001">
    <property type="entry name" value="LysR family transcriptional regulator"/>
    <property type="match status" value="1"/>
</dbReference>
<dbReference type="Pfam" id="PF03466">
    <property type="entry name" value="LysR_substrate"/>
    <property type="match status" value="1"/>
</dbReference>
<evidence type="ECO:0000259" key="5">
    <source>
        <dbReference type="PROSITE" id="PS50931"/>
    </source>
</evidence>
<dbReference type="RefSeq" id="WP_073489814.1">
    <property type="nucleotide sequence ID" value="NZ_FQVN01000017.1"/>
</dbReference>
<evidence type="ECO:0000256" key="4">
    <source>
        <dbReference type="ARBA" id="ARBA00023163"/>
    </source>
</evidence>
<keyword evidence="4" id="KW-0804">Transcription</keyword>
<dbReference type="SUPFAM" id="SSF53850">
    <property type="entry name" value="Periplasmic binding protein-like II"/>
    <property type="match status" value="1"/>
</dbReference>